<sequence length="1112" mass="122455">MKSVSVGDLSPAEVRRAVGAATYAKGLDYARSRAVRSMWWDPEASVLHGRVRGRLEEFYETMVQLSSAGDGRAEYVRGECSCPVRFDCKHAAALALEAIASAAVAPAVAQPSLPSFRQPAKPKPPRPVVVRPPTWEDSLGLLLRPKAAANDRAHAAPLAIELTLSTGLSSYPAERSAPDRIRLLGRVVKAGQTGWIRGNLSWSKLSNPYGELVAAHAQVLKELYASYNSRRTDVSYASDDKLIMLSDFNTEQLWTLLDQALATGVRLVYSKKRQGDLDPYDSAEFSLDVTNDAAGDALLVTPVLRFAADGDGPARDSVPLGFVGSEGHGLIWADRTELEASPGLADLRFQLARLSRPVPPGLQQTVLAGQGIRIPTTEAARFRAEYYPQLRQVAAVSSSDGSFSPPVVSGPQLSIHAEYGDLHELDLSWSWLYQVDDLPVRVPLEPGPSELGLYRDPDKEYEILTGLDLPEEFRSETSFRGLETMQFSTELLPRLAAQPDVDIVVSGTPVDYREAGDSLTIAVSTSAPAGTTDWFDLGITITVEGAKVPFVDVFRALTAGRSYLLLANGAYFSLDKPELQTLRTLIDEARALQDSPGDSLKISRYQVGLWEEFEALGVVGRQAKAWNLQLTALRSVDSAVRTELPATIHASLRPYQVDGFRWLAFLWKFGLGGILADDMGLGKTLQTLALIAHAKATEASLAPFLIVAPTSVVSNWPSEAARFAPGLKVVSISDTLRRRGQTLDEAIGDADVVVTSYTLLRLDIDAYADRPWSGLVLDEAQYAKNHQSKLYQCCRRLPAPFKLAITGTPMENNLMELWSLLSITSPGLFPSPKRFDEHYARPIEKQSDSERLAQLRRRIKPLVKRRTKEQVAADLPAKQEQVIEVELQPRHRKLYQTHLQRERQKILGLVADLDKNRFTIFRSLTLLRQLSLHAGLVDDSHSGLPSAKIEALMEQLPDIIGGGHRAVIFSQFTSFLDLVRQRLDADGVEYCYLDGSTRNRPDVLARFKDGDAPVFLISLKAGGVGLNLAEADYCFLLDPWWNPATEAQAVDRIHRIGQQRTVMVYRLIAKDTIEQKVMELKERKAALFASVMDEGNAFGAGLDADDIRGLFS</sequence>
<dbReference type="RefSeq" id="WP_132174458.1">
    <property type="nucleotide sequence ID" value="NZ_SMKX01000135.1"/>
</dbReference>
<dbReference type="Proteomes" id="UP000295124">
    <property type="component" value="Unassembled WGS sequence"/>
</dbReference>
<dbReference type="InterPro" id="IPR000330">
    <property type="entry name" value="SNF2_N"/>
</dbReference>
<dbReference type="InterPro" id="IPR001650">
    <property type="entry name" value="Helicase_C-like"/>
</dbReference>
<name>A0A4V2YM36_9ACTN</name>
<evidence type="ECO:0000259" key="5">
    <source>
        <dbReference type="PROSITE" id="PS51194"/>
    </source>
</evidence>
<feature type="domain" description="SWIM-type" evidence="3">
    <location>
        <begin position="59"/>
        <end position="99"/>
    </location>
</feature>
<protein>
    <submittedName>
        <fullName evidence="6">Helicase</fullName>
    </submittedName>
</protein>
<evidence type="ECO:0000256" key="2">
    <source>
        <dbReference type="PROSITE-ProRule" id="PRU00325"/>
    </source>
</evidence>
<dbReference type="SMART" id="SM00490">
    <property type="entry name" value="HELICc"/>
    <property type="match status" value="1"/>
</dbReference>
<evidence type="ECO:0000313" key="7">
    <source>
        <dbReference type="Proteomes" id="UP000295124"/>
    </source>
</evidence>
<dbReference type="CDD" id="cd18793">
    <property type="entry name" value="SF2_C_SNF"/>
    <property type="match status" value="1"/>
</dbReference>
<dbReference type="SMART" id="SM00487">
    <property type="entry name" value="DEXDc"/>
    <property type="match status" value="1"/>
</dbReference>
<keyword evidence="2" id="KW-0479">Metal-binding</keyword>
<dbReference type="Pfam" id="PF00271">
    <property type="entry name" value="Helicase_C"/>
    <property type="match status" value="1"/>
</dbReference>
<keyword evidence="6" id="KW-0067">ATP-binding</keyword>
<dbReference type="PANTHER" id="PTHR10799">
    <property type="entry name" value="SNF2/RAD54 HELICASE FAMILY"/>
    <property type="match status" value="1"/>
</dbReference>
<dbReference type="PROSITE" id="PS51194">
    <property type="entry name" value="HELICASE_CTER"/>
    <property type="match status" value="1"/>
</dbReference>
<dbReference type="GO" id="GO:0016787">
    <property type="term" value="F:hydrolase activity"/>
    <property type="evidence" value="ECO:0007669"/>
    <property type="project" value="UniProtKB-KW"/>
</dbReference>
<gene>
    <name evidence="6" type="ORF">E1263_32690</name>
</gene>
<feature type="domain" description="Helicase ATP-binding" evidence="4">
    <location>
        <begin position="664"/>
        <end position="827"/>
    </location>
</feature>
<dbReference type="Gene3D" id="3.40.50.10810">
    <property type="entry name" value="Tandem AAA-ATPase domain"/>
    <property type="match status" value="1"/>
</dbReference>
<dbReference type="OrthoDB" id="9760715at2"/>
<evidence type="ECO:0000256" key="1">
    <source>
        <dbReference type="ARBA" id="ARBA00022801"/>
    </source>
</evidence>
<dbReference type="GO" id="GO:0008270">
    <property type="term" value="F:zinc ion binding"/>
    <property type="evidence" value="ECO:0007669"/>
    <property type="project" value="UniProtKB-KW"/>
</dbReference>
<proteinExistence type="predicted"/>
<reference evidence="6 7" key="1">
    <citation type="submission" date="2019-03" db="EMBL/GenBank/DDBJ databases">
        <title>Draft genome sequences of novel Actinobacteria.</title>
        <authorList>
            <person name="Sahin N."/>
            <person name="Ay H."/>
            <person name="Saygin H."/>
        </authorList>
    </citation>
    <scope>NUCLEOTIDE SEQUENCE [LARGE SCALE GENOMIC DNA]</scope>
    <source>
        <strain evidence="6 7">JCM 13523</strain>
    </source>
</reference>
<keyword evidence="6" id="KW-0547">Nucleotide-binding</keyword>
<dbReference type="CDD" id="cd18012">
    <property type="entry name" value="DEXQc_arch_SWI2_SNF2"/>
    <property type="match status" value="1"/>
</dbReference>
<accession>A0A4V2YM36</accession>
<dbReference type="InterPro" id="IPR014001">
    <property type="entry name" value="Helicase_ATP-bd"/>
</dbReference>
<keyword evidence="2" id="KW-0862">Zinc</keyword>
<dbReference type="InterPro" id="IPR007527">
    <property type="entry name" value="Znf_SWIM"/>
</dbReference>
<evidence type="ECO:0000259" key="3">
    <source>
        <dbReference type="PROSITE" id="PS50966"/>
    </source>
</evidence>
<comment type="caution">
    <text evidence="6">The sequence shown here is derived from an EMBL/GenBank/DDBJ whole genome shotgun (WGS) entry which is preliminary data.</text>
</comment>
<dbReference type="SUPFAM" id="SSF52540">
    <property type="entry name" value="P-loop containing nucleoside triphosphate hydrolases"/>
    <property type="match status" value="2"/>
</dbReference>
<dbReference type="PROSITE" id="PS50966">
    <property type="entry name" value="ZF_SWIM"/>
    <property type="match status" value="1"/>
</dbReference>
<dbReference type="InterPro" id="IPR038718">
    <property type="entry name" value="SNF2-like_sf"/>
</dbReference>
<dbReference type="AlphaFoldDB" id="A0A4V2YM36"/>
<keyword evidence="6" id="KW-0347">Helicase</keyword>
<keyword evidence="1" id="KW-0378">Hydrolase</keyword>
<feature type="domain" description="Helicase C-terminal" evidence="5">
    <location>
        <begin position="948"/>
        <end position="1096"/>
    </location>
</feature>
<dbReference type="PROSITE" id="PS51192">
    <property type="entry name" value="HELICASE_ATP_BIND_1"/>
    <property type="match status" value="1"/>
</dbReference>
<dbReference type="Pfam" id="PF00176">
    <property type="entry name" value="SNF2-rel_dom"/>
    <property type="match status" value="1"/>
</dbReference>
<dbReference type="GO" id="GO:0004386">
    <property type="term" value="F:helicase activity"/>
    <property type="evidence" value="ECO:0007669"/>
    <property type="project" value="UniProtKB-KW"/>
</dbReference>
<dbReference type="InterPro" id="IPR027417">
    <property type="entry name" value="P-loop_NTPase"/>
</dbReference>
<keyword evidence="7" id="KW-1185">Reference proteome</keyword>
<organism evidence="6 7">
    <name type="scientific">Kribbella antibiotica</name>
    <dbReference type="NCBI Taxonomy" id="190195"/>
    <lineage>
        <taxon>Bacteria</taxon>
        <taxon>Bacillati</taxon>
        <taxon>Actinomycetota</taxon>
        <taxon>Actinomycetes</taxon>
        <taxon>Propionibacteriales</taxon>
        <taxon>Kribbellaceae</taxon>
        <taxon>Kribbella</taxon>
    </lineage>
</organism>
<dbReference type="EMBL" id="SMKX01000135">
    <property type="protein sequence ID" value="TDD48917.1"/>
    <property type="molecule type" value="Genomic_DNA"/>
</dbReference>
<evidence type="ECO:0000259" key="4">
    <source>
        <dbReference type="PROSITE" id="PS51192"/>
    </source>
</evidence>
<dbReference type="InterPro" id="IPR049730">
    <property type="entry name" value="SNF2/RAD54-like_C"/>
</dbReference>
<keyword evidence="2" id="KW-0863">Zinc-finger</keyword>
<dbReference type="GO" id="GO:0005524">
    <property type="term" value="F:ATP binding"/>
    <property type="evidence" value="ECO:0007669"/>
    <property type="project" value="InterPro"/>
</dbReference>
<dbReference type="Gene3D" id="3.40.50.300">
    <property type="entry name" value="P-loop containing nucleotide triphosphate hydrolases"/>
    <property type="match status" value="1"/>
</dbReference>
<evidence type="ECO:0000313" key="6">
    <source>
        <dbReference type="EMBL" id="TDD48917.1"/>
    </source>
</evidence>